<dbReference type="Proteomes" id="UP000017747">
    <property type="component" value="Unassembled WGS sequence"/>
</dbReference>
<sequence>MDRSKMVWYAVYGSNLLFERFMTYLKGGSFMGGNPASRCNDTTPPRARLLYELQYDMYFGNSSSSWEGKGVSFLDITKPGKAYSVAYLVSREQFDHICRQENGGKVPEESPLWYDLVFKVGEFDGIPMMTLTNSGVRPAKEPGGKYLEVLKLGLMENYPYLTSEEITDYLFTRNAHR</sequence>
<accession>V7I7M8</accession>
<protein>
    <submittedName>
        <fullName evidence="1">Histone deacetylase</fullName>
    </submittedName>
</protein>
<evidence type="ECO:0000313" key="2">
    <source>
        <dbReference type="Proteomes" id="UP000017747"/>
    </source>
</evidence>
<name>V7I7M8_9CLOT</name>
<dbReference type="eggNOG" id="COG2105">
    <property type="taxonomic scope" value="Bacteria"/>
</dbReference>
<dbReference type="STRING" id="994573.T472_0207925"/>
<gene>
    <name evidence="1" type="ORF">T472_0207925</name>
</gene>
<dbReference type="RefSeq" id="WP_023383918.1">
    <property type="nucleotide sequence ID" value="NZ_AXUN02000146.1"/>
</dbReference>
<dbReference type="OrthoDB" id="8538589at2"/>
<organism evidence="1 2">
    <name type="scientific">Youngiibacter fragilis 232.1</name>
    <dbReference type="NCBI Taxonomy" id="994573"/>
    <lineage>
        <taxon>Bacteria</taxon>
        <taxon>Bacillati</taxon>
        <taxon>Bacillota</taxon>
        <taxon>Clostridia</taxon>
        <taxon>Eubacteriales</taxon>
        <taxon>Clostridiaceae</taxon>
        <taxon>Youngiibacter</taxon>
    </lineage>
</organism>
<proteinExistence type="predicted"/>
<dbReference type="AlphaFoldDB" id="V7I7M8"/>
<keyword evidence="2" id="KW-1185">Reference proteome</keyword>
<dbReference type="Gene3D" id="3.10.490.10">
    <property type="entry name" value="Gamma-glutamyl cyclotransferase-like"/>
    <property type="match status" value="1"/>
</dbReference>
<evidence type="ECO:0000313" key="1">
    <source>
        <dbReference type="EMBL" id="ETA81239.1"/>
    </source>
</evidence>
<dbReference type="EMBL" id="AXUN02000146">
    <property type="protein sequence ID" value="ETA81239.1"/>
    <property type="molecule type" value="Genomic_DNA"/>
</dbReference>
<reference evidence="1 2" key="1">
    <citation type="journal article" date="2014" name="Genome Announc.">
        <title>Genome Sequence of Youngiibacter fragilis, the Type Strain of the Genus Youngiibacter.</title>
        <authorList>
            <person name="Wawrik C.B."/>
            <person name="Callaghan A.V."/>
            <person name="Stamps B.W."/>
            <person name="Wawrik B."/>
        </authorList>
    </citation>
    <scope>NUCLEOTIDE SEQUENCE [LARGE SCALE GENOMIC DNA]</scope>
    <source>
        <strain evidence="1 2">232.1</strain>
    </source>
</reference>
<comment type="caution">
    <text evidence="1">The sequence shown here is derived from an EMBL/GenBank/DDBJ whole genome shotgun (WGS) entry which is preliminary data.</text>
</comment>